<keyword evidence="3" id="KW-1185">Reference proteome</keyword>
<feature type="transmembrane region" description="Helical" evidence="1">
    <location>
        <begin position="191"/>
        <end position="215"/>
    </location>
</feature>
<dbReference type="RefSeq" id="WP_221032256.1">
    <property type="nucleotide sequence ID" value="NZ_CP139781.1"/>
</dbReference>
<sequence>MLSEAAESFFHLDGRFARGVVYLLFLPGRLTRSFLLGRRASQVPPLRFYLFITLVYFLSLPLRTTLEMPELPAGDLQQGLKELPQDIVVADNSEEAEDLSDFIAGLQEGMTNERGESLRLPTRDEVIELVLFYGPKVLFVLLPLLALSTRVLFWRSGFAYLEHLVVALHIGAFYFTFLLFAGGWVGLLELIWSPLAGLAQALAFTYAALYVPLLFAEVFRKGIWGTLWRTGVLFTAAFCIFLVVVVSFSVVLVSQLQLDG</sequence>
<reference evidence="2 3" key="2">
    <citation type="submission" date="2023-12" db="EMBL/GenBank/DDBJ databases">
        <title>Description of an unclassified Opitutus bacterium of Verrucomicrobiota.</title>
        <authorList>
            <person name="Zhang D.-F."/>
        </authorList>
    </citation>
    <scope>NUCLEOTIDE SEQUENCE [LARGE SCALE GENOMIC DNA]</scope>
    <source>
        <strain evidence="2 3">WL0086</strain>
    </source>
</reference>
<keyword evidence="1" id="KW-0472">Membrane</keyword>
<gene>
    <name evidence="2" type="ORF">K1X11_010315</name>
</gene>
<accession>A0ABZ1CGU0</accession>
<dbReference type="Pfam" id="PF12412">
    <property type="entry name" value="DUF3667"/>
    <property type="match status" value="1"/>
</dbReference>
<feature type="transmembrane region" description="Helical" evidence="1">
    <location>
        <begin position="20"/>
        <end position="36"/>
    </location>
</feature>
<evidence type="ECO:0000256" key="1">
    <source>
        <dbReference type="SAM" id="Phobius"/>
    </source>
</evidence>
<dbReference type="InterPro" id="IPR022134">
    <property type="entry name" value="DUF3667"/>
</dbReference>
<reference evidence="2 3" key="1">
    <citation type="submission" date="2021-08" db="EMBL/GenBank/DDBJ databases">
        <authorList>
            <person name="Zhang D."/>
            <person name="Zhang A."/>
            <person name="Wang L."/>
        </authorList>
    </citation>
    <scope>NUCLEOTIDE SEQUENCE [LARGE SCALE GENOMIC DNA]</scope>
    <source>
        <strain evidence="2 3">WL0086</strain>
    </source>
</reference>
<feature type="transmembrane region" description="Helical" evidence="1">
    <location>
        <begin position="227"/>
        <end position="253"/>
    </location>
</feature>
<evidence type="ECO:0000313" key="3">
    <source>
        <dbReference type="Proteomes" id="UP000738431"/>
    </source>
</evidence>
<keyword evidence="1" id="KW-0812">Transmembrane</keyword>
<evidence type="ECO:0000313" key="2">
    <source>
        <dbReference type="EMBL" id="WRQ89799.1"/>
    </source>
</evidence>
<feature type="transmembrane region" description="Helical" evidence="1">
    <location>
        <begin position="165"/>
        <end position="185"/>
    </location>
</feature>
<organism evidence="2 3">
    <name type="scientific">Actomonas aquatica</name>
    <dbReference type="NCBI Taxonomy" id="2866162"/>
    <lineage>
        <taxon>Bacteria</taxon>
        <taxon>Pseudomonadati</taxon>
        <taxon>Verrucomicrobiota</taxon>
        <taxon>Opitutia</taxon>
        <taxon>Opitutales</taxon>
        <taxon>Opitutaceae</taxon>
        <taxon>Actomonas</taxon>
    </lineage>
</organism>
<dbReference type="EMBL" id="CP139781">
    <property type="protein sequence ID" value="WRQ89799.1"/>
    <property type="molecule type" value="Genomic_DNA"/>
</dbReference>
<protein>
    <submittedName>
        <fullName evidence="2">DUF3667 domain-containing protein</fullName>
    </submittedName>
</protein>
<keyword evidence="1" id="KW-1133">Transmembrane helix</keyword>
<dbReference type="Proteomes" id="UP000738431">
    <property type="component" value="Chromosome"/>
</dbReference>
<feature type="transmembrane region" description="Helical" evidence="1">
    <location>
        <begin position="48"/>
        <end position="66"/>
    </location>
</feature>
<name>A0ABZ1CGU0_9BACT</name>
<proteinExistence type="predicted"/>
<feature type="transmembrane region" description="Helical" evidence="1">
    <location>
        <begin position="130"/>
        <end position="153"/>
    </location>
</feature>